<dbReference type="InterPro" id="IPR053185">
    <property type="entry name" value="SET_domain_protein"/>
</dbReference>
<evidence type="ECO:0000259" key="2">
    <source>
        <dbReference type="PROSITE" id="PS50280"/>
    </source>
</evidence>
<proteinExistence type="predicted"/>
<feature type="compositionally biased region" description="Polar residues" evidence="1">
    <location>
        <begin position="1"/>
        <end position="11"/>
    </location>
</feature>
<feature type="region of interest" description="Disordered" evidence="1">
    <location>
        <begin position="1"/>
        <end position="34"/>
    </location>
</feature>
<dbReference type="EMBL" id="JAULSN010000001">
    <property type="protein sequence ID" value="KAK3383060.1"/>
    <property type="molecule type" value="Genomic_DNA"/>
</dbReference>
<dbReference type="PANTHER" id="PTHR47332">
    <property type="entry name" value="SET DOMAIN-CONTAINING PROTEIN 5"/>
    <property type="match status" value="1"/>
</dbReference>
<comment type="caution">
    <text evidence="3">The sequence shown here is derived from an EMBL/GenBank/DDBJ whole genome shotgun (WGS) entry which is preliminary data.</text>
</comment>
<reference evidence="3" key="1">
    <citation type="journal article" date="2023" name="Mol. Phylogenet. Evol.">
        <title>Genome-scale phylogeny and comparative genomics of the fungal order Sordariales.</title>
        <authorList>
            <person name="Hensen N."/>
            <person name="Bonometti L."/>
            <person name="Westerberg I."/>
            <person name="Brannstrom I.O."/>
            <person name="Guillou S."/>
            <person name="Cros-Aarteil S."/>
            <person name="Calhoun S."/>
            <person name="Haridas S."/>
            <person name="Kuo A."/>
            <person name="Mondo S."/>
            <person name="Pangilinan J."/>
            <person name="Riley R."/>
            <person name="LaButti K."/>
            <person name="Andreopoulos B."/>
            <person name="Lipzen A."/>
            <person name="Chen C."/>
            <person name="Yan M."/>
            <person name="Daum C."/>
            <person name="Ng V."/>
            <person name="Clum A."/>
            <person name="Steindorff A."/>
            <person name="Ohm R.A."/>
            <person name="Martin F."/>
            <person name="Silar P."/>
            <person name="Natvig D.O."/>
            <person name="Lalanne C."/>
            <person name="Gautier V."/>
            <person name="Ament-Velasquez S.L."/>
            <person name="Kruys A."/>
            <person name="Hutchinson M.I."/>
            <person name="Powell A.J."/>
            <person name="Barry K."/>
            <person name="Miller A.N."/>
            <person name="Grigoriev I.V."/>
            <person name="Debuchy R."/>
            <person name="Gladieux P."/>
            <person name="Hiltunen Thoren M."/>
            <person name="Johannesson H."/>
        </authorList>
    </citation>
    <scope>NUCLEOTIDE SEQUENCE</scope>
    <source>
        <strain evidence="3">CBS 958.72</strain>
    </source>
</reference>
<dbReference type="AlphaFoldDB" id="A0AAE0NKE0"/>
<evidence type="ECO:0000313" key="3">
    <source>
        <dbReference type="EMBL" id="KAK3383060.1"/>
    </source>
</evidence>
<sequence length="437" mass="48039">MTAWDQLSQSLVEDKQHGNHDTATPDPELPKLTEGNMIDFNTMLQASLNAALIAFTTPISVLKSKDDKEESKATISTSSDSSSESDDAGGDALSSSQSEPYFALDDIKRVSRMDNRYVALTHPIQAYPDNDAIILKGYRNGIRVFEVRPKQRNLSARKNVTDQAEAPLSSSDSITSQDVPASTDHFGSVSPNTTASLGLEELCVKDEASALTGPAAHVDNAGDRRVSQRPAFSKKYEDEDEEDEDEEDEEDEDEDDDNDAPPHQYQDFFEIRPSPLGGLGAFAVRDLKHGETILIEQPILRTTHFSFGSDFYNLSEDDQAVILALHRPDGPDGIDGIVRINAFQIPGGVALFQVASRFNHACAPVRNVRYGYDAARNAMTFTVSVYEVPRGAELLIMYGSNTLELYRTFGFRCSCGGCVPLTQCDIDRFHAQAYSVC</sequence>
<dbReference type="SUPFAM" id="SSF82199">
    <property type="entry name" value="SET domain"/>
    <property type="match status" value="1"/>
</dbReference>
<dbReference type="Gene3D" id="2.170.270.10">
    <property type="entry name" value="SET domain"/>
    <property type="match status" value="1"/>
</dbReference>
<dbReference type="InterPro" id="IPR001214">
    <property type="entry name" value="SET_dom"/>
</dbReference>
<dbReference type="CDD" id="cd20071">
    <property type="entry name" value="SET_SMYD"/>
    <property type="match status" value="1"/>
</dbReference>
<dbReference type="PROSITE" id="PS50280">
    <property type="entry name" value="SET"/>
    <property type="match status" value="1"/>
</dbReference>
<feature type="compositionally biased region" description="Acidic residues" evidence="1">
    <location>
        <begin position="238"/>
        <end position="259"/>
    </location>
</feature>
<gene>
    <name evidence="3" type="ORF">B0T24DRAFT_672989</name>
</gene>
<evidence type="ECO:0000256" key="1">
    <source>
        <dbReference type="SAM" id="MobiDB-lite"/>
    </source>
</evidence>
<dbReference type="Proteomes" id="UP001287356">
    <property type="component" value="Unassembled WGS sequence"/>
</dbReference>
<dbReference type="InterPro" id="IPR046341">
    <property type="entry name" value="SET_dom_sf"/>
</dbReference>
<feature type="region of interest" description="Disordered" evidence="1">
    <location>
        <begin position="65"/>
        <end position="97"/>
    </location>
</feature>
<dbReference type="PANTHER" id="PTHR47332:SF4">
    <property type="entry name" value="SET DOMAIN-CONTAINING PROTEIN 5"/>
    <property type="match status" value="1"/>
</dbReference>
<feature type="region of interest" description="Disordered" evidence="1">
    <location>
        <begin position="155"/>
        <end position="189"/>
    </location>
</feature>
<feature type="region of interest" description="Disordered" evidence="1">
    <location>
        <begin position="214"/>
        <end position="271"/>
    </location>
</feature>
<accession>A0AAE0NKE0</accession>
<feature type="domain" description="SET" evidence="2">
    <location>
        <begin position="267"/>
        <end position="399"/>
    </location>
</feature>
<reference evidence="3" key="2">
    <citation type="submission" date="2023-06" db="EMBL/GenBank/DDBJ databases">
        <authorList>
            <consortium name="Lawrence Berkeley National Laboratory"/>
            <person name="Haridas S."/>
            <person name="Hensen N."/>
            <person name="Bonometti L."/>
            <person name="Westerberg I."/>
            <person name="Brannstrom I.O."/>
            <person name="Guillou S."/>
            <person name="Cros-Aarteil S."/>
            <person name="Calhoun S."/>
            <person name="Kuo A."/>
            <person name="Mondo S."/>
            <person name="Pangilinan J."/>
            <person name="Riley R."/>
            <person name="Labutti K."/>
            <person name="Andreopoulos B."/>
            <person name="Lipzen A."/>
            <person name="Chen C."/>
            <person name="Yanf M."/>
            <person name="Daum C."/>
            <person name="Ng V."/>
            <person name="Clum A."/>
            <person name="Steindorff A."/>
            <person name="Ohm R."/>
            <person name="Martin F."/>
            <person name="Silar P."/>
            <person name="Natvig D."/>
            <person name="Lalanne C."/>
            <person name="Gautier V."/>
            <person name="Ament-Velasquez S.L."/>
            <person name="Kruys A."/>
            <person name="Hutchinson M.I."/>
            <person name="Powell A.J."/>
            <person name="Barry K."/>
            <person name="Miller A.N."/>
            <person name="Grigoriev I.V."/>
            <person name="Debuchy R."/>
            <person name="Gladieux P."/>
            <person name="Thoren M.H."/>
            <person name="Johannesson H."/>
        </authorList>
    </citation>
    <scope>NUCLEOTIDE SEQUENCE</scope>
    <source>
        <strain evidence="3">CBS 958.72</strain>
    </source>
</reference>
<keyword evidence="4" id="KW-1185">Reference proteome</keyword>
<organism evidence="3 4">
    <name type="scientific">Lasiosphaeria ovina</name>
    <dbReference type="NCBI Taxonomy" id="92902"/>
    <lineage>
        <taxon>Eukaryota</taxon>
        <taxon>Fungi</taxon>
        <taxon>Dikarya</taxon>
        <taxon>Ascomycota</taxon>
        <taxon>Pezizomycotina</taxon>
        <taxon>Sordariomycetes</taxon>
        <taxon>Sordariomycetidae</taxon>
        <taxon>Sordariales</taxon>
        <taxon>Lasiosphaeriaceae</taxon>
        <taxon>Lasiosphaeria</taxon>
    </lineage>
</organism>
<evidence type="ECO:0000313" key="4">
    <source>
        <dbReference type="Proteomes" id="UP001287356"/>
    </source>
</evidence>
<protein>
    <recommendedName>
        <fullName evidence="2">SET domain-containing protein</fullName>
    </recommendedName>
</protein>
<feature type="compositionally biased region" description="Polar residues" evidence="1">
    <location>
        <begin position="155"/>
        <end position="180"/>
    </location>
</feature>
<name>A0AAE0NKE0_9PEZI</name>